<gene>
    <name evidence="1" type="ORF">SCALOS_LOCUS3572</name>
</gene>
<reference evidence="1" key="1">
    <citation type="submission" date="2021-06" db="EMBL/GenBank/DDBJ databases">
        <authorList>
            <person name="Kallberg Y."/>
            <person name="Tangrot J."/>
            <person name="Rosling A."/>
        </authorList>
    </citation>
    <scope>NUCLEOTIDE SEQUENCE</scope>
    <source>
        <strain evidence="1">AU212A</strain>
    </source>
</reference>
<name>A0ACA9L4U9_9GLOM</name>
<accession>A0ACA9L4U9</accession>
<evidence type="ECO:0000313" key="2">
    <source>
        <dbReference type="Proteomes" id="UP000789860"/>
    </source>
</evidence>
<dbReference type="EMBL" id="CAJVPM010004101">
    <property type="protein sequence ID" value="CAG8509014.1"/>
    <property type="molecule type" value="Genomic_DNA"/>
</dbReference>
<comment type="caution">
    <text evidence="1">The sequence shown here is derived from an EMBL/GenBank/DDBJ whole genome shotgun (WGS) entry which is preliminary data.</text>
</comment>
<evidence type="ECO:0000313" key="1">
    <source>
        <dbReference type="EMBL" id="CAG8509014.1"/>
    </source>
</evidence>
<protein>
    <submittedName>
        <fullName evidence="1">4616_t:CDS:1</fullName>
    </submittedName>
</protein>
<proteinExistence type="predicted"/>
<organism evidence="1 2">
    <name type="scientific">Scutellospora calospora</name>
    <dbReference type="NCBI Taxonomy" id="85575"/>
    <lineage>
        <taxon>Eukaryota</taxon>
        <taxon>Fungi</taxon>
        <taxon>Fungi incertae sedis</taxon>
        <taxon>Mucoromycota</taxon>
        <taxon>Glomeromycotina</taxon>
        <taxon>Glomeromycetes</taxon>
        <taxon>Diversisporales</taxon>
        <taxon>Gigasporaceae</taxon>
        <taxon>Scutellospora</taxon>
    </lineage>
</organism>
<dbReference type="Proteomes" id="UP000789860">
    <property type="component" value="Unassembled WGS sequence"/>
</dbReference>
<sequence>MKFINLFAYTALVALISFHSAEAQTPTTPTPTSPASPASPPYSCPTADLPTFSYNLCNETGPDRTALCSRNMGYCTNNCAGSNFCNNETMAWGCGCSNKVPDFNAYQWPINYADCQGRGQACMKACKSEAKCIQACSTCYSNVCGTPNQPPAYYQTDDVSQTPSYGPPTNTSTGSGSGSGSPNASGTSSASGTNSAKSGASSLSITFSIGSAISALAVVAAGMMML</sequence>
<keyword evidence="2" id="KW-1185">Reference proteome</keyword>